<proteinExistence type="predicted"/>
<evidence type="ECO:0000256" key="4">
    <source>
        <dbReference type="ARBA" id="ARBA00022982"/>
    </source>
</evidence>
<dbReference type="Proteomes" id="UP000640333">
    <property type="component" value="Unassembled WGS sequence"/>
</dbReference>
<evidence type="ECO:0000256" key="3">
    <source>
        <dbReference type="ARBA" id="ARBA00022643"/>
    </source>
</evidence>
<dbReference type="NCBIfam" id="NF005989">
    <property type="entry name" value="PRK08105.1"/>
    <property type="match status" value="1"/>
</dbReference>
<evidence type="ECO:0000256" key="1">
    <source>
        <dbReference type="ARBA" id="ARBA00001917"/>
    </source>
</evidence>
<evidence type="ECO:0000313" key="7">
    <source>
        <dbReference type="Proteomes" id="UP000640333"/>
    </source>
</evidence>
<dbReference type="GO" id="GO:0005829">
    <property type="term" value="C:cytosol"/>
    <property type="evidence" value="ECO:0007669"/>
    <property type="project" value="TreeGrafter"/>
</dbReference>
<dbReference type="InterPro" id="IPR001094">
    <property type="entry name" value="Flavdoxin-like"/>
</dbReference>
<sequence length="148" mass="16040">MANIKVLVGSTYGNAKQVADDCADQLNGLGHNTVVLEDPELDEVVAEETDVLLVCTATIGLGEIPNNLMPLYAKLKDNTPLMPEKRYGVISLGDSGYQNFANAGKQMDELMQELQVQRVGEPLVIDACETEDQEEAASEWVSGWAAQL</sequence>
<keyword evidence="7" id="KW-1185">Reference proteome</keyword>
<comment type="caution">
    <text evidence="6">The sequence shown here is derived from an EMBL/GenBank/DDBJ whole genome shotgun (WGS) entry which is preliminary data.</text>
</comment>
<dbReference type="GO" id="GO:0050660">
    <property type="term" value="F:flavin adenine dinucleotide binding"/>
    <property type="evidence" value="ECO:0007669"/>
    <property type="project" value="TreeGrafter"/>
</dbReference>
<dbReference type="PANTHER" id="PTHR19384">
    <property type="entry name" value="NITRIC OXIDE SYNTHASE-RELATED"/>
    <property type="match status" value="1"/>
</dbReference>
<dbReference type="PANTHER" id="PTHR19384:SF128">
    <property type="entry name" value="NADPH OXIDOREDUCTASE A"/>
    <property type="match status" value="1"/>
</dbReference>
<dbReference type="GO" id="GO:0016491">
    <property type="term" value="F:oxidoreductase activity"/>
    <property type="evidence" value="ECO:0007669"/>
    <property type="project" value="TreeGrafter"/>
</dbReference>
<protein>
    <submittedName>
        <fullName evidence="6">Flavodoxin</fullName>
    </submittedName>
</protein>
<comment type="cofactor">
    <cofactor evidence="1">
        <name>FMN</name>
        <dbReference type="ChEBI" id="CHEBI:58210"/>
    </cofactor>
</comment>
<keyword evidence="3" id="KW-0288">FMN</keyword>
<feature type="domain" description="Flavodoxin-like" evidence="5">
    <location>
        <begin position="4"/>
        <end position="145"/>
    </location>
</feature>
<dbReference type="GO" id="GO:0010181">
    <property type="term" value="F:FMN binding"/>
    <property type="evidence" value="ECO:0007669"/>
    <property type="project" value="InterPro"/>
</dbReference>
<dbReference type="InterPro" id="IPR008254">
    <property type="entry name" value="Flavodoxin/NO_synth"/>
</dbReference>
<evidence type="ECO:0000256" key="2">
    <source>
        <dbReference type="ARBA" id="ARBA00022630"/>
    </source>
</evidence>
<evidence type="ECO:0000313" key="6">
    <source>
        <dbReference type="EMBL" id="MBE9397389.1"/>
    </source>
</evidence>
<name>A0A8J7FCV7_9GAMM</name>
<dbReference type="PROSITE" id="PS50902">
    <property type="entry name" value="FLAVODOXIN_LIKE"/>
    <property type="match status" value="1"/>
</dbReference>
<dbReference type="Gene3D" id="3.40.50.360">
    <property type="match status" value="1"/>
</dbReference>
<dbReference type="RefSeq" id="WP_193952938.1">
    <property type="nucleotide sequence ID" value="NZ_JADEYS010000007.1"/>
</dbReference>
<evidence type="ECO:0000259" key="5">
    <source>
        <dbReference type="PROSITE" id="PS50902"/>
    </source>
</evidence>
<dbReference type="EMBL" id="JADEYS010000007">
    <property type="protein sequence ID" value="MBE9397389.1"/>
    <property type="molecule type" value="Genomic_DNA"/>
</dbReference>
<gene>
    <name evidence="6" type="ORF">IOQ59_08960</name>
</gene>
<keyword evidence="4" id="KW-0813">Transport</keyword>
<dbReference type="Pfam" id="PF00258">
    <property type="entry name" value="Flavodoxin_1"/>
    <property type="match status" value="1"/>
</dbReference>
<reference evidence="6" key="1">
    <citation type="submission" date="2020-10" db="EMBL/GenBank/DDBJ databases">
        <title>Bacterium isolated from coastal waters sediment.</title>
        <authorList>
            <person name="Chen R.-J."/>
            <person name="Lu D.-C."/>
            <person name="Zhu K.-L."/>
            <person name="Du Z.-J."/>
        </authorList>
    </citation>
    <scope>NUCLEOTIDE SEQUENCE</scope>
    <source>
        <strain evidence="6">N1Y112</strain>
    </source>
</reference>
<dbReference type="InterPro" id="IPR029039">
    <property type="entry name" value="Flavoprotein-like_sf"/>
</dbReference>
<organism evidence="6 7">
    <name type="scientific">Pontibacterium sinense</name>
    <dbReference type="NCBI Taxonomy" id="2781979"/>
    <lineage>
        <taxon>Bacteria</taxon>
        <taxon>Pseudomonadati</taxon>
        <taxon>Pseudomonadota</taxon>
        <taxon>Gammaproteobacteria</taxon>
        <taxon>Oceanospirillales</taxon>
        <taxon>Oceanospirillaceae</taxon>
        <taxon>Pontibacterium</taxon>
    </lineage>
</organism>
<keyword evidence="4" id="KW-0249">Electron transport</keyword>
<accession>A0A8J7FCV7</accession>
<dbReference type="AlphaFoldDB" id="A0A8J7FCV7"/>
<dbReference type="PRINTS" id="PR00369">
    <property type="entry name" value="FLAVODOXIN"/>
</dbReference>
<keyword evidence="2" id="KW-0285">Flavoprotein</keyword>
<dbReference type="SUPFAM" id="SSF52218">
    <property type="entry name" value="Flavoproteins"/>
    <property type="match status" value="1"/>
</dbReference>